<dbReference type="SMART" id="SM00382">
    <property type="entry name" value="AAA"/>
    <property type="match status" value="1"/>
</dbReference>
<evidence type="ECO:0000256" key="6">
    <source>
        <dbReference type="ARBA" id="ARBA00022840"/>
    </source>
</evidence>
<dbReference type="FunFam" id="1.20.120.1080:FF:000005">
    <property type="entry name" value="ATP-dependent helicase HrpA"/>
    <property type="match status" value="1"/>
</dbReference>
<dbReference type="GO" id="GO:0016787">
    <property type="term" value="F:hydrolase activity"/>
    <property type="evidence" value="ECO:0007669"/>
    <property type="project" value="UniProtKB-KW"/>
</dbReference>
<evidence type="ECO:0000259" key="9">
    <source>
        <dbReference type="PROSITE" id="PS51194"/>
    </source>
</evidence>
<dbReference type="SMART" id="SM00487">
    <property type="entry name" value="DEXDc"/>
    <property type="match status" value="1"/>
</dbReference>
<proteinExistence type="inferred from homology"/>
<evidence type="ECO:0000313" key="10">
    <source>
        <dbReference type="EMBL" id="SFO17516.1"/>
    </source>
</evidence>
<evidence type="ECO:0000256" key="1">
    <source>
        <dbReference type="ARBA" id="ARBA00008792"/>
    </source>
</evidence>
<dbReference type="PROSITE" id="PS51194">
    <property type="entry name" value="HELICASE_CTER"/>
    <property type="match status" value="1"/>
</dbReference>
<dbReference type="Pfam" id="PF04408">
    <property type="entry name" value="WHD_HA2"/>
    <property type="match status" value="1"/>
</dbReference>
<keyword evidence="3" id="KW-0547">Nucleotide-binding</keyword>
<dbReference type="Gene3D" id="1.20.120.1080">
    <property type="match status" value="1"/>
</dbReference>
<gene>
    <name evidence="10" type="ORF">SAMN05660359_01779</name>
</gene>
<comment type="similarity">
    <text evidence="1">Belongs to the DEAD box helicase family. DEAH subfamily.</text>
</comment>
<dbReference type="FunFam" id="3.40.50.300:FF:000575">
    <property type="entry name" value="ATP-dependent helicase hrpA"/>
    <property type="match status" value="1"/>
</dbReference>
<keyword evidence="4" id="KW-0378">Hydrolase</keyword>
<evidence type="ECO:0000256" key="7">
    <source>
        <dbReference type="ARBA" id="ARBA00047984"/>
    </source>
</evidence>
<dbReference type="NCBIfam" id="TIGR01967">
    <property type="entry name" value="DEAH_box_HrpA"/>
    <property type="match status" value="1"/>
</dbReference>
<dbReference type="PANTHER" id="PTHR18934">
    <property type="entry name" value="ATP-DEPENDENT RNA HELICASE"/>
    <property type="match status" value="1"/>
</dbReference>
<dbReference type="InterPro" id="IPR003593">
    <property type="entry name" value="AAA+_ATPase"/>
</dbReference>
<accession>A0A1I5F1N0</accession>
<dbReference type="Gene3D" id="3.40.50.300">
    <property type="entry name" value="P-loop containing nucleotide triphosphate hydrolases"/>
    <property type="match status" value="2"/>
</dbReference>
<dbReference type="EMBL" id="FOWE01000004">
    <property type="protein sequence ID" value="SFO17516.1"/>
    <property type="molecule type" value="Genomic_DNA"/>
</dbReference>
<dbReference type="Proteomes" id="UP000183642">
    <property type="component" value="Unassembled WGS sequence"/>
</dbReference>
<feature type="domain" description="Helicase C-terminal" evidence="9">
    <location>
        <begin position="280"/>
        <end position="446"/>
    </location>
</feature>
<dbReference type="PROSITE" id="PS51192">
    <property type="entry name" value="HELICASE_ATP_BIND_1"/>
    <property type="match status" value="1"/>
</dbReference>
<evidence type="ECO:0000256" key="4">
    <source>
        <dbReference type="ARBA" id="ARBA00022801"/>
    </source>
</evidence>
<dbReference type="FunFam" id="3.40.50.300:FF:000439">
    <property type="entry name" value="ATP-dependent RNA helicase HrpA"/>
    <property type="match status" value="1"/>
</dbReference>
<dbReference type="InterPro" id="IPR011709">
    <property type="entry name" value="DEAD-box_helicase_OB_fold"/>
</dbReference>
<dbReference type="Pfam" id="PF00271">
    <property type="entry name" value="Helicase_C"/>
    <property type="match status" value="1"/>
</dbReference>
<evidence type="ECO:0000259" key="8">
    <source>
        <dbReference type="PROSITE" id="PS51192"/>
    </source>
</evidence>
<dbReference type="InterPro" id="IPR001650">
    <property type="entry name" value="Helicase_C-like"/>
</dbReference>
<evidence type="ECO:0000313" key="11">
    <source>
        <dbReference type="Proteomes" id="UP000183642"/>
    </source>
</evidence>
<dbReference type="InterPro" id="IPR011545">
    <property type="entry name" value="DEAD/DEAH_box_helicase_dom"/>
</dbReference>
<dbReference type="OrthoDB" id="9805617at2"/>
<dbReference type="Pfam" id="PF11898">
    <property type="entry name" value="DUF3418"/>
    <property type="match status" value="1"/>
</dbReference>
<dbReference type="GO" id="GO:0005524">
    <property type="term" value="F:ATP binding"/>
    <property type="evidence" value="ECO:0007669"/>
    <property type="project" value="UniProtKB-KW"/>
</dbReference>
<evidence type="ECO:0000256" key="5">
    <source>
        <dbReference type="ARBA" id="ARBA00022806"/>
    </source>
</evidence>
<feature type="domain" description="Helicase ATP-binding" evidence="8">
    <location>
        <begin position="83"/>
        <end position="246"/>
    </location>
</feature>
<dbReference type="EC" id="3.6.4.13" evidence="2"/>
<dbReference type="InterPro" id="IPR048333">
    <property type="entry name" value="HA2_WH"/>
</dbReference>
<keyword evidence="5 10" id="KW-0347">Helicase</keyword>
<dbReference type="SMART" id="SM00847">
    <property type="entry name" value="HA2"/>
    <property type="match status" value="1"/>
</dbReference>
<dbReference type="GO" id="GO:0003723">
    <property type="term" value="F:RNA binding"/>
    <property type="evidence" value="ECO:0007669"/>
    <property type="project" value="TreeGrafter"/>
</dbReference>
<keyword evidence="6" id="KW-0067">ATP-binding</keyword>
<dbReference type="InterPro" id="IPR007502">
    <property type="entry name" value="Helicase-assoc_dom"/>
</dbReference>
<evidence type="ECO:0000256" key="2">
    <source>
        <dbReference type="ARBA" id="ARBA00012552"/>
    </source>
</evidence>
<dbReference type="SUPFAM" id="SSF52540">
    <property type="entry name" value="P-loop containing nucleoside triphosphate hydrolases"/>
    <property type="match status" value="1"/>
</dbReference>
<dbReference type="Pfam" id="PF00270">
    <property type="entry name" value="DEAD"/>
    <property type="match status" value="1"/>
</dbReference>
<dbReference type="GO" id="GO:0003724">
    <property type="term" value="F:RNA helicase activity"/>
    <property type="evidence" value="ECO:0007669"/>
    <property type="project" value="UniProtKB-EC"/>
</dbReference>
<evidence type="ECO:0000256" key="3">
    <source>
        <dbReference type="ARBA" id="ARBA00022741"/>
    </source>
</evidence>
<dbReference type="SMART" id="SM00490">
    <property type="entry name" value="HELICc"/>
    <property type="match status" value="1"/>
</dbReference>
<dbReference type="Pfam" id="PF07717">
    <property type="entry name" value="OB_NTP_bind"/>
    <property type="match status" value="1"/>
</dbReference>
<dbReference type="InterPro" id="IPR014001">
    <property type="entry name" value="Helicase_ATP-bd"/>
</dbReference>
<dbReference type="Pfam" id="PF21010">
    <property type="entry name" value="HA2_C"/>
    <property type="match status" value="1"/>
</dbReference>
<organism evidence="10 11">
    <name type="scientific">Geodermatophilus obscurus</name>
    <dbReference type="NCBI Taxonomy" id="1861"/>
    <lineage>
        <taxon>Bacteria</taxon>
        <taxon>Bacillati</taxon>
        <taxon>Actinomycetota</taxon>
        <taxon>Actinomycetes</taxon>
        <taxon>Geodermatophilales</taxon>
        <taxon>Geodermatophilaceae</taxon>
        <taxon>Geodermatophilus</taxon>
    </lineage>
</organism>
<dbReference type="InterPro" id="IPR010222">
    <property type="entry name" value="RNA_helicase_HrpA"/>
</dbReference>
<dbReference type="NCBIfam" id="NF008348">
    <property type="entry name" value="PRK11131.1"/>
    <property type="match status" value="1"/>
</dbReference>
<dbReference type="RefSeq" id="WP_075013185.1">
    <property type="nucleotide sequence ID" value="NZ_FOWE01000004.1"/>
</dbReference>
<dbReference type="CDD" id="cd18791">
    <property type="entry name" value="SF2_C_RHA"/>
    <property type="match status" value="1"/>
</dbReference>
<dbReference type="InterPro" id="IPR027417">
    <property type="entry name" value="P-loop_NTPase"/>
</dbReference>
<dbReference type="PANTHER" id="PTHR18934:SF99">
    <property type="entry name" value="ATP-DEPENDENT RNA HELICASE DHX37-RELATED"/>
    <property type="match status" value="1"/>
</dbReference>
<protein>
    <recommendedName>
        <fullName evidence="2">RNA helicase</fullName>
        <ecNumber evidence="2">3.6.4.13</ecNumber>
    </recommendedName>
</protein>
<comment type="catalytic activity">
    <reaction evidence="7">
        <text>ATP + H2O = ADP + phosphate + H(+)</text>
        <dbReference type="Rhea" id="RHEA:13065"/>
        <dbReference type="ChEBI" id="CHEBI:15377"/>
        <dbReference type="ChEBI" id="CHEBI:15378"/>
        <dbReference type="ChEBI" id="CHEBI:30616"/>
        <dbReference type="ChEBI" id="CHEBI:43474"/>
        <dbReference type="ChEBI" id="CHEBI:456216"/>
        <dbReference type="EC" id="3.6.4.13"/>
    </reaction>
</comment>
<dbReference type="InterPro" id="IPR024590">
    <property type="entry name" value="HrpA_C"/>
</dbReference>
<reference evidence="11" key="1">
    <citation type="submission" date="2016-10" db="EMBL/GenBank/DDBJ databases">
        <authorList>
            <person name="Varghese N."/>
            <person name="Submissions S."/>
        </authorList>
    </citation>
    <scope>NUCLEOTIDE SEQUENCE [LARGE SCALE GENOMIC DNA]</scope>
    <source>
        <strain evidence="11">DSM 43161</strain>
    </source>
</reference>
<keyword evidence="11" id="KW-1185">Reference proteome</keyword>
<sequence length="1315" mass="145042">MTATLPDLRSRLAELTLEDEHRLGRRLEGLRRTRDEAARARALEKIATDVAAAEERIARRRAALPPIGYPEGLPVSARRDDIAAALRDSQVVVVAGETGSGKTTQLPKIALELGRGVRGRIGHTQPRRIAARTVAERIAEELDTPLGEAVGWKVRFTDQVGDRTLVKLMTDGVLLAEIAHDRLLRQYDTIIVDEAHERSLTIDFLLGYLAQLLPRRPDLKVVITSATIDVDRIAKHFAVDGADVPVVEVSGRTYPVEVRYRPVVDPDDPDADPDRDQVTAIGDAVEELATEGPGDVLVFLAGEREIRDAADSLTERFPGVEVLPLYSRLSVAEQHRVFQPHTGRRVVLATNVAETSLTVPGIRYVVDPGTARISRYSARTKVQRLPIEPISQASARQRSGRCGRVAEGIAIRLYTEEDFEGRPEYTDPEILRTSLASVLLQMAALDLGAVEDFPFVDPPDRRAIADGRALLEELGALQDGRLTDTGRALAQLPLDPRLGRMVVEADRRGVLEEVLVIAAGLTVQDPRERPAEHQQAADQLHARFADEHSDFLALLNLWRYLAEQQDALSGSAFRRTVKREFLHYVRIREWQDLHGQLRGTARRLGMTVGDLAAEPDERGVHTALLAGLLSQVGLQVEDPAGRKDASRRRGSREYLGARGARFVIAPGTPLAKKPPRWVVAAELVETSRLFARTVARVDPDDVERLAGHLVKREYSEPRWDAKRGSVVASERVSLYGIPLVAGRRVQYGSIDPVVSRELFIRHALVQGEWTTHHRFWADNQRALERVAELEERARRRDIRVDDETVFELYDARVPADVVSTRHFDRWWKTARRETPDLLTFTPEMLTNAAAAGQVRAEDFPDEVPLTQGLTLPLSYAFAPGAPEDGVTVDVPLAVLDAVVERTSGESLAFTVPGLREELVTALLRTLPKQLRRALVPIPDRVREVLPRVAPTEPLLPALERELRRAAGVVVPPDAWQPDQVPGHLRATFRVVDDRQRALATGKDLRELRAQVAPQARASLARAASDLERTGLTAWTIGELPRTVEVRRGGHVVTAYPALVDEGATAGVRVVSTEAEATRLSWRGARRLLVLVAGSPTRQVVKGLGPRSRLALQFNPDGEIPALVDDCVDAAADELVAAAGGPPRDEASFDALVAIARQQLLPLTQDAVRRVEAVLTQAREVAVAIGAAPGRRVPEAAVADLRRQMGGLLHRGFVAAAGRRRLPDLVRYLKAMAYRLEKLPANAARDALWTEQVAAVTAEYEQLRREVPPTGAPDDPVTRIRWMVEELRVGLFAQQIGTPRPVSEQRLYKAIDALTA</sequence>
<name>A0A1I5F1N0_9ACTN</name>